<evidence type="ECO:0000256" key="2">
    <source>
        <dbReference type="SAM" id="MobiDB-lite"/>
    </source>
</evidence>
<feature type="coiled-coil region" evidence="1">
    <location>
        <begin position="390"/>
        <end position="417"/>
    </location>
</feature>
<feature type="region of interest" description="Disordered" evidence="2">
    <location>
        <begin position="1090"/>
        <end position="1133"/>
    </location>
</feature>
<comment type="caution">
    <text evidence="3">The sequence shown here is derived from an EMBL/GenBank/DDBJ whole genome shotgun (WGS) entry which is preliminary data.</text>
</comment>
<evidence type="ECO:0000313" key="4">
    <source>
        <dbReference type="Proteomes" id="UP000073492"/>
    </source>
</evidence>
<feature type="compositionally biased region" description="Polar residues" evidence="2">
    <location>
        <begin position="20"/>
        <end position="34"/>
    </location>
</feature>
<keyword evidence="4" id="KW-1185">Reference proteome</keyword>
<feature type="compositionally biased region" description="Basic residues" evidence="2">
    <location>
        <begin position="113"/>
        <end position="122"/>
    </location>
</feature>
<evidence type="ECO:0000313" key="3">
    <source>
        <dbReference type="EMBL" id="KXT09924.1"/>
    </source>
</evidence>
<feature type="region of interest" description="Disordered" evidence="2">
    <location>
        <begin position="70"/>
        <end position="160"/>
    </location>
</feature>
<dbReference type="STRING" id="113226.A0A139I5F6"/>
<accession>A0A139I5F6</accession>
<feature type="compositionally biased region" description="Acidic residues" evidence="2">
    <location>
        <begin position="1123"/>
        <end position="1133"/>
    </location>
</feature>
<dbReference type="EMBL" id="LFZO01000297">
    <property type="protein sequence ID" value="KXT09924.1"/>
    <property type="molecule type" value="Genomic_DNA"/>
</dbReference>
<feature type="region of interest" description="Disordered" evidence="2">
    <location>
        <begin position="20"/>
        <end position="46"/>
    </location>
</feature>
<organism evidence="3 4">
    <name type="scientific">Pseudocercospora musae</name>
    <dbReference type="NCBI Taxonomy" id="113226"/>
    <lineage>
        <taxon>Eukaryota</taxon>
        <taxon>Fungi</taxon>
        <taxon>Dikarya</taxon>
        <taxon>Ascomycota</taxon>
        <taxon>Pezizomycotina</taxon>
        <taxon>Dothideomycetes</taxon>
        <taxon>Dothideomycetidae</taxon>
        <taxon>Mycosphaerellales</taxon>
        <taxon>Mycosphaerellaceae</taxon>
        <taxon>Pseudocercospora</taxon>
    </lineage>
</organism>
<protein>
    <submittedName>
        <fullName evidence="3">Uncharacterized protein</fullName>
    </submittedName>
</protein>
<reference evidence="3 4" key="1">
    <citation type="submission" date="2015-07" db="EMBL/GenBank/DDBJ databases">
        <title>Comparative genomics of the Sigatoka disease complex on banana suggests a link between parallel evolutionary changes in Pseudocercospora fijiensis and Pseudocercospora eumusae and increased virulence on the banana host.</title>
        <authorList>
            <person name="Chang T.-C."/>
            <person name="Salvucci A."/>
            <person name="Crous P.W."/>
            <person name="Stergiopoulos I."/>
        </authorList>
    </citation>
    <scope>NUCLEOTIDE SEQUENCE [LARGE SCALE GENOMIC DNA]</scope>
    <source>
        <strain evidence="3 4">CBS 116634</strain>
    </source>
</reference>
<evidence type="ECO:0000256" key="1">
    <source>
        <dbReference type="SAM" id="Coils"/>
    </source>
</evidence>
<name>A0A139I5F6_9PEZI</name>
<sequence>MQTRIIIECDVLACKLSTSPAQITSSHRSASSGNAPRLAPTSTSHASTTTLHLAIIPLERPHFGAFAWNSAPIGQQDTDSREPTPHEASRATSAKMPPKKQQAAPAHTEPPQRHTRAGRKRRNSDTSNASDRPSSSHSIASTPAKRRKRGKAAASLEPEVIMEEEEEEVIETASTGDAVDGAQVVVRPEMHVHFGGRKSSSIRLSEVEKTTATHITPHPHKKIPIKRRQTGSPSTNGEILTKKKITTTRHSLPPSLSQQVAAYVEEESHQFTSLHQILESKKQSLLALHTQRLERLQHLEDQKFSGRDPDGDIDAQIAELKQQIADDEESAAAELGNDMYVLESQEMVTYPELPENSSFGERVATKMLIGEESLSHSQFRSKEQIWASERQRLEDAILSLSREANDHKTKLQILEIELSALGLGEGVDSKAVLISIRESFIRIRESLEAILPGSLPEDISNEDVLDILVANVKEFADRLKIQDRELHEKSSLIADLGRQIDGLLSRLAEADFRREQLEERLTSTETDLDIKTEAYRDLEIELSEVQVQRDTYQDELDIKEKEVKSLFEALTDRDSNIDRLTQSLQHYQTEEKRLLELITRMEEEHGSTLAKMNQERENTVRDLEDSYDEQAQQRAAAEQLAEERQVAIDDLELQRATLEKERDSLRDQLDDMTIQRDAEADARETAEIDLQDRTVEVEDLATRVDRLEDELTDLTSQLEELRQLNETERTQRETAENALDTANEDIEELNEKLKTRGAEANELRSKLWEVQQHQERQLKEFEQAASDRDQQYQTDIHEEVDRREAAELESQERAATIEELQTRLEEVELSMSEQIAERDERIAVLEEVLTSKDVEIKNLRDDLKDTNDRFDIYEAETAQKREELESSIAALQTTISEHEATISSLQQEVLNESALHTSEIDDRNSTIAELNHDVAVLRTKIAELEIDKSSLERRVEQEAEQMLQLQAEKEDELEVLKATINDKQAKIQIVEQKAIETDQRWQDLLNAREEDIRELREAQTSSTETVSILESEIQIIKARFAEYIRKTTGRITHLQEDLARAKATADEEGAEIVTEGESLLVDFEAMGSMSATVTTKTTQSSSQKQASRKTRSKKRVQDSGIGMEDEDETMLAA</sequence>
<feature type="compositionally biased region" description="Polar residues" evidence="2">
    <location>
        <begin position="125"/>
        <end position="141"/>
    </location>
</feature>
<dbReference type="Proteomes" id="UP000073492">
    <property type="component" value="Unassembled WGS sequence"/>
</dbReference>
<dbReference type="OrthoDB" id="3532430at2759"/>
<dbReference type="AlphaFoldDB" id="A0A139I5F6"/>
<dbReference type="SUPFAM" id="SSF57997">
    <property type="entry name" value="Tropomyosin"/>
    <property type="match status" value="1"/>
</dbReference>
<feature type="coiled-coil region" evidence="1">
    <location>
        <begin position="500"/>
        <end position="766"/>
    </location>
</feature>
<gene>
    <name evidence="3" type="ORF">AC579_7996</name>
</gene>
<proteinExistence type="predicted"/>
<keyword evidence="1" id="KW-0175">Coiled coil</keyword>
<feature type="compositionally biased region" description="Basic and acidic residues" evidence="2">
    <location>
        <begin position="78"/>
        <end position="89"/>
    </location>
</feature>
<feature type="compositionally biased region" description="Low complexity" evidence="2">
    <location>
        <begin position="1094"/>
        <end position="1105"/>
    </location>
</feature>
<feature type="coiled-coil region" evidence="1">
    <location>
        <begin position="803"/>
        <end position="993"/>
    </location>
</feature>